<organism evidence="2 3">
    <name type="scientific">Strongylus vulgaris</name>
    <name type="common">Blood worm</name>
    <dbReference type="NCBI Taxonomy" id="40348"/>
    <lineage>
        <taxon>Eukaryota</taxon>
        <taxon>Metazoa</taxon>
        <taxon>Ecdysozoa</taxon>
        <taxon>Nematoda</taxon>
        <taxon>Chromadorea</taxon>
        <taxon>Rhabditida</taxon>
        <taxon>Rhabditina</taxon>
        <taxon>Rhabditomorpha</taxon>
        <taxon>Strongyloidea</taxon>
        <taxon>Strongylidae</taxon>
        <taxon>Strongylus</taxon>
    </lineage>
</organism>
<evidence type="ECO:0000313" key="2">
    <source>
        <dbReference type="EMBL" id="VDM69915.1"/>
    </source>
</evidence>
<proteinExistence type="predicted"/>
<keyword evidence="3" id="KW-1185">Reference proteome</keyword>
<name>A0A3P7KFR4_STRVU</name>
<evidence type="ECO:0000313" key="3">
    <source>
        <dbReference type="Proteomes" id="UP000270094"/>
    </source>
</evidence>
<evidence type="ECO:0000256" key="1">
    <source>
        <dbReference type="SAM" id="MobiDB-lite"/>
    </source>
</evidence>
<dbReference type="EMBL" id="UYYB01014060">
    <property type="protein sequence ID" value="VDM69915.1"/>
    <property type="molecule type" value="Genomic_DNA"/>
</dbReference>
<protein>
    <submittedName>
        <fullName evidence="2">Uncharacterized protein</fullName>
    </submittedName>
</protein>
<accession>A0A3P7KFR4</accession>
<feature type="non-terminal residue" evidence="2">
    <location>
        <position position="459"/>
    </location>
</feature>
<reference evidence="2 3" key="1">
    <citation type="submission" date="2018-11" db="EMBL/GenBank/DDBJ databases">
        <authorList>
            <consortium name="Pathogen Informatics"/>
        </authorList>
    </citation>
    <scope>NUCLEOTIDE SEQUENCE [LARGE SCALE GENOMIC DNA]</scope>
</reference>
<sequence length="459" mass="53271">SPAIQTRALLDGTASCTLEGHALILSPNSAYFCNKATPTMLAELRFDNLHNMASTKSRAQRKKPQTVLLMPNIFASAARAHHHMQGAVHPHHHEHHEHHHHAAHPYHPHHRHHVSSDLPFSPYYSATISSYSPPRPYRFYSEYLRFQLEEDVEEIVNQIMEEIVVESQKEPKEPQFAALKEKEKKKICKYRKSCYETGVKPVIDDDWFFYPSHWWPSKEQAAEETEGEEAQIEEGEEDLLEKKFRCKYRLSCYHEKGIPLTEREAEKERRTILASKQKVQPGKKKTLKEIAAQTLQDVQEAAEKAARRPAIKVVETKLTATQEKLNEKLNCKYRKSCYETGQKPVIEEGWKLPIPIHIFTTESAETVSKQINYSELKDLEKKVFCKYRKSCYETGVKPEIEPEIFIQTLIDLTTLHEQVETRKLTLQEKCKYRKSCYETGIIPEINPKLEAVIQKEVSE</sequence>
<feature type="compositionally biased region" description="Basic residues" evidence="1">
    <location>
        <begin position="81"/>
        <end position="113"/>
    </location>
</feature>
<gene>
    <name evidence="2" type="ORF">SVUK_LOCUS4913</name>
</gene>
<dbReference type="AlphaFoldDB" id="A0A3P7KFR4"/>
<dbReference type="Proteomes" id="UP000270094">
    <property type="component" value="Unassembled WGS sequence"/>
</dbReference>
<dbReference type="OrthoDB" id="5841829at2759"/>
<feature type="non-terminal residue" evidence="2">
    <location>
        <position position="1"/>
    </location>
</feature>
<feature type="region of interest" description="Disordered" evidence="1">
    <location>
        <begin position="81"/>
        <end position="114"/>
    </location>
</feature>